<keyword evidence="6" id="KW-0813">Transport</keyword>
<evidence type="ECO:0000256" key="1">
    <source>
        <dbReference type="ARBA" id="ARBA00004651"/>
    </source>
</evidence>
<keyword evidence="4" id="KW-0645">Protease</keyword>
<dbReference type="InterPro" id="IPR036640">
    <property type="entry name" value="ABC1_TM_sf"/>
</dbReference>
<evidence type="ECO:0000256" key="3">
    <source>
        <dbReference type="ARBA" id="ARBA00022741"/>
    </source>
</evidence>
<evidence type="ECO:0000259" key="12">
    <source>
        <dbReference type="PROSITE" id="PS50929"/>
    </source>
</evidence>
<accession>A0ABQ4GHN5</accession>
<feature type="transmembrane region" description="Helical" evidence="10">
    <location>
        <begin position="207"/>
        <end position="227"/>
    </location>
</feature>
<dbReference type="Pfam" id="PF00664">
    <property type="entry name" value="ABC_membrane"/>
    <property type="match status" value="1"/>
</dbReference>
<evidence type="ECO:0000313" key="14">
    <source>
        <dbReference type="EMBL" id="GIH60909.1"/>
    </source>
</evidence>
<evidence type="ECO:0000256" key="7">
    <source>
        <dbReference type="ARBA" id="ARBA00022989"/>
    </source>
</evidence>
<keyword evidence="4" id="KW-0788">Thiol protease</keyword>
<dbReference type="InterPro" id="IPR005074">
    <property type="entry name" value="Peptidase_C39"/>
</dbReference>
<dbReference type="InterPro" id="IPR011527">
    <property type="entry name" value="ABC1_TM_dom"/>
</dbReference>
<comment type="subcellular location">
    <subcellularLocation>
        <location evidence="1">Cell membrane</location>
        <topology evidence="1">Multi-pass membrane protein</topology>
    </subcellularLocation>
</comment>
<dbReference type="InterPro" id="IPR027417">
    <property type="entry name" value="P-loop_NTPase"/>
</dbReference>
<evidence type="ECO:0000313" key="15">
    <source>
        <dbReference type="Proteomes" id="UP000660454"/>
    </source>
</evidence>
<keyword evidence="9" id="KW-0080">Bacteriocin transport</keyword>
<evidence type="ECO:0000256" key="10">
    <source>
        <dbReference type="SAM" id="Phobius"/>
    </source>
</evidence>
<protein>
    <submittedName>
        <fullName evidence="14">NHLP family bacteriocin export ABC transporter peptidase/permease/ATPase</fullName>
    </submittedName>
</protein>
<dbReference type="Pfam" id="PF03412">
    <property type="entry name" value="Peptidase_C39"/>
    <property type="match status" value="1"/>
</dbReference>
<dbReference type="PROSITE" id="PS50990">
    <property type="entry name" value="PEPTIDASE_C39"/>
    <property type="match status" value="1"/>
</dbReference>
<dbReference type="InterPro" id="IPR017871">
    <property type="entry name" value="ABC_transporter-like_CS"/>
</dbReference>
<keyword evidence="2 10" id="KW-0812">Transmembrane</keyword>
<keyword evidence="4" id="KW-0378">Hydrolase</keyword>
<evidence type="ECO:0000256" key="2">
    <source>
        <dbReference type="ARBA" id="ARBA00022692"/>
    </source>
</evidence>
<feature type="transmembrane region" description="Helical" evidence="10">
    <location>
        <begin position="395"/>
        <end position="413"/>
    </location>
</feature>
<dbReference type="PROSITE" id="PS50929">
    <property type="entry name" value="ABC_TM1F"/>
    <property type="match status" value="1"/>
</dbReference>
<dbReference type="SUPFAM" id="SSF52540">
    <property type="entry name" value="P-loop containing nucleoside triphosphate hydrolases"/>
    <property type="match status" value="1"/>
</dbReference>
<dbReference type="EMBL" id="BOOF01000006">
    <property type="protein sequence ID" value="GIH60909.1"/>
    <property type="molecule type" value="Genomic_DNA"/>
</dbReference>
<feature type="transmembrane region" description="Helical" evidence="10">
    <location>
        <begin position="169"/>
        <end position="187"/>
    </location>
</feature>
<dbReference type="SMART" id="SM00382">
    <property type="entry name" value="AAA"/>
    <property type="match status" value="1"/>
</dbReference>
<feature type="domain" description="Peptidase C39" evidence="13">
    <location>
        <begin position="18"/>
        <end position="137"/>
    </location>
</feature>
<evidence type="ECO:0000259" key="11">
    <source>
        <dbReference type="PROSITE" id="PS50893"/>
    </source>
</evidence>
<keyword evidence="8 10" id="KW-0472">Membrane</keyword>
<evidence type="ECO:0000256" key="6">
    <source>
        <dbReference type="ARBA" id="ARBA00022927"/>
    </source>
</evidence>
<sequence>MRLNRGTVFGGKVPVVHQRTPTECGPACLAMVLGAYGHHVEVRELGEEMGAGRDGTSALTLLRAARRRGLEARAFSLPPDGLAHAPLPAIAHWKGDHYVVVERHGPGGVTVVDPATGRRRVTGAELARDYSGVLLVFTPGPEFRRTGRLRRGRWWRWPAAVAFAGRRRLLALLVALSVVMQAFGFALPALTELVVDRVLPAGDHDLLAVAGLGVLGLVAAYGLVRALRGYAVVALKVSADGELVRVTGERLLAAPYRFFALRGSADLVNRVLATSLIREVLTNQVTLAFLEAPLALGYVIAISVRSPLVGGCLVAFALAQVGLLLLTRRRVGDLTHRETEARNDLQNRLIEGLRGIETVKASGSEPRIAGRWATAIAAVAERSGSSGRAQALQDALLGALQFAAPLVLVWVGARQVADGALTLGGMLALQALAGAALAPLNSLVTGLQAVQVVRPHVERLADVWHAEPEPVPADPVTRTLTGRIELDGVGFRYGPDSPWILRDVTVTIHPGQKVALVGASGSGKTTLARLILGLLTPAEGEIRYDGVPAAAFDPGALRRQFGVVPQEPVLFNGTIFDNIALNVPSATREQVERAARAARVHEEIAAMPMGYHTLLTDGGGLSGGQRQRLALARALLSEPRMLLLDEATSHLDTATEAAIEQSLRGFAGTRVVIAHRLSTVRDADLILVLDRGRIVEAGGRDELLGRDGHYARLVAAQRLGA</sequence>
<proteinExistence type="predicted"/>
<dbReference type="PROSITE" id="PS00211">
    <property type="entry name" value="ABC_TRANSPORTER_1"/>
    <property type="match status" value="1"/>
</dbReference>
<dbReference type="Gene3D" id="3.90.70.10">
    <property type="entry name" value="Cysteine proteinases"/>
    <property type="match status" value="1"/>
</dbReference>
<dbReference type="SUPFAM" id="SSF90123">
    <property type="entry name" value="ABC transporter transmembrane region"/>
    <property type="match status" value="1"/>
</dbReference>
<name>A0ABQ4GHN5_9ACTN</name>
<comment type="caution">
    <text evidence="14">The sequence shown here is derived from an EMBL/GenBank/DDBJ whole genome shotgun (WGS) entry which is preliminary data.</text>
</comment>
<keyword evidence="6" id="KW-0653">Protein transport</keyword>
<dbReference type="Gene3D" id="1.20.1560.10">
    <property type="entry name" value="ABC transporter type 1, transmembrane domain"/>
    <property type="match status" value="1"/>
</dbReference>
<dbReference type="Pfam" id="PF00005">
    <property type="entry name" value="ABC_tran"/>
    <property type="match status" value="1"/>
</dbReference>
<keyword evidence="7 10" id="KW-1133">Transmembrane helix</keyword>
<evidence type="ECO:0000256" key="9">
    <source>
        <dbReference type="ARBA" id="ARBA00043264"/>
    </source>
</evidence>
<dbReference type="PANTHER" id="PTHR24221">
    <property type="entry name" value="ATP-BINDING CASSETTE SUB-FAMILY B"/>
    <property type="match status" value="1"/>
</dbReference>
<feature type="transmembrane region" description="Helical" evidence="10">
    <location>
        <begin position="308"/>
        <end position="327"/>
    </location>
</feature>
<gene>
    <name evidence="14" type="ORF">Msi02_17260</name>
</gene>
<evidence type="ECO:0000259" key="13">
    <source>
        <dbReference type="PROSITE" id="PS50990"/>
    </source>
</evidence>
<keyword evidence="3" id="KW-0547">Nucleotide-binding</keyword>
<dbReference type="InterPro" id="IPR003439">
    <property type="entry name" value="ABC_transporter-like_ATP-bd"/>
</dbReference>
<organism evidence="14 15">
    <name type="scientific">Microbispora siamensis</name>
    <dbReference type="NCBI Taxonomy" id="564413"/>
    <lineage>
        <taxon>Bacteria</taxon>
        <taxon>Bacillati</taxon>
        <taxon>Actinomycetota</taxon>
        <taxon>Actinomycetes</taxon>
        <taxon>Streptosporangiales</taxon>
        <taxon>Streptosporangiaceae</taxon>
        <taxon>Microbispora</taxon>
    </lineage>
</organism>
<feature type="transmembrane region" description="Helical" evidence="10">
    <location>
        <begin position="280"/>
        <end position="302"/>
    </location>
</feature>
<keyword evidence="15" id="KW-1185">Reference proteome</keyword>
<evidence type="ECO:0000256" key="5">
    <source>
        <dbReference type="ARBA" id="ARBA00022840"/>
    </source>
</evidence>
<dbReference type="PANTHER" id="PTHR24221:SF654">
    <property type="entry name" value="ATP-BINDING CASSETTE SUB-FAMILY B MEMBER 6"/>
    <property type="match status" value="1"/>
</dbReference>
<feature type="domain" description="ABC transmembrane type-1" evidence="12">
    <location>
        <begin position="171"/>
        <end position="451"/>
    </location>
</feature>
<dbReference type="PROSITE" id="PS50893">
    <property type="entry name" value="ABC_TRANSPORTER_2"/>
    <property type="match status" value="1"/>
</dbReference>
<keyword evidence="5" id="KW-0067">ATP-binding</keyword>
<dbReference type="InterPro" id="IPR039421">
    <property type="entry name" value="Type_1_exporter"/>
</dbReference>
<dbReference type="Gene3D" id="3.40.50.300">
    <property type="entry name" value="P-loop containing nucleotide triphosphate hydrolases"/>
    <property type="match status" value="1"/>
</dbReference>
<dbReference type="Proteomes" id="UP000660454">
    <property type="component" value="Unassembled WGS sequence"/>
</dbReference>
<dbReference type="InterPro" id="IPR003593">
    <property type="entry name" value="AAA+_ATPase"/>
</dbReference>
<evidence type="ECO:0000256" key="4">
    <source>
        <dbReference type="ARBA" id="ARBA00022807"/>
    </source>
</evidence>
<evidence type="ECO:0000256" key="8">
    <source>
        <dbReference type="ARBA" id="ARBA00023136"/>
    </source>
</evidence>
<feature type="domain" description="ABC transporter" evidence="11">
    <location>
        <begin position="484"/>
        <end position="716"/>
    </location>
</feature>
<reference evidence="14 15" key="1">
    <citation type="submission" date="2021-01" db="EMBL/GenBank/DDBJ databases">
        <title>Whole genome shotgun sequence of Microbispora siamensis NBRC 104113.</title>
        <authorList>
            <person name="Komaki H."/>
            <person name="Tamura T."/>
        </authorList>
    </citation>
    <scope>NUCLEOTIDE SEQUENCE [LARGE SCALE GENOMIC DNA]</scope>
    <source>
        <strain evidence="14 15">NBRC 104113</strain>
    </source>
</reference>
<dbReference type="RefSeq" id="WP_204047849.1">
    <property type="nucleotide sequence ID" value="NZ_BOOF01000006.1"/>
</dbReference>